<dbReference type="Proteomes" id="UP001209570">
    <property type="component" value="Unassembled WGS sequence"/>
</dbReference>
<evidence type="ECO:0000313" key="2">
    <source>
        <dbReference type="EMBL" id="KAJ0398222.1"/>
    </source>
</evidence>
<dbReference type="SMART" id="SM00228">
    <property type="entry name" value="PDZ"/>
    <property type="match status" value="1"/>
</dbReference>
<reference evidence="2" key="1">
    <citation type="submission" date="2021-12" db="EMBL/GenBank/DDBJ databases">
        <title>Prjna785345.</title>
        <authorList>
            <person name="Rujirawat T."/>
            <person name="Krajaejun T."/>
        </authorList>
    </citation>
    <scope>NUCLEOTIDE SEQUENCE</scope>
    <source>
        <strain evidence="2">Pi057C3</strain>
    </source>
</reference>
<dbReference type="SUPFAM" id="SSF50156">
    <property type="entry name" value="PDZ domain-like"/>
    <property type="match status" value="1"/>
</dbReference>
<evidence type="ECO:0000313" key="3">
    <source>
        <dbReference type="Proteomes" id="UP001209570"/>
    </source>
</evidence>
<proteinExistence type="predicted"/>
<gene>
    <name evidence="2" type="ORF">P43SY_006354</name>
</gene>
<name>A0AAD5M015_PYTIN</name>
<sequence>MEPTEASAMPMAVHPPLRVSAPVPQGAVSSGPPSFGPGAYGSPSVELVPVSTPSTAAKNWATQLLAVCDNCVIVVRVNGYDMSYRRIMERKCPRCGGCLTLPQEVMEMLILFGHFIPEPLAASVALGATVTHPTLRADFVAAAMNELLTPLQTDYVYDVALPKRRDGLGMSLRMHKGDLVVGGFIDFEDGSESPSVAARVISVGDILVAINKKSITSSTFEKNIRMLSHAASPVYLTFRRNRPVTLL</sequence>
<dbReference type="CDD" id="cd00136">
    <property type="entry name" value="PDZ_canonical"/>
    <property type="match status" value="1"/>
</dbReference>
<comment type="caution">
    <text evidence="2">The sequence shown here is derived from an EMBL/GenBank/DDBJ whole genome shotgun (WGS) entry which is preliminary data.</text>
</comment>
<dbReference type="InterPro" id="IPR036034">
    <property type="entry name" value="PDZ_sf"/>
</dbReference>
<dbReference type="InterPro" id="IPR001478">
    <property type="entry name" value="PDZ"/>
</dbReference>
<dbReference type="EMBL" id="JAKCXM010000224">
    <property type="protein sequence ID" value="KAJ0398222.1"/>
    <property type="molecule type" value="Genomic_DNA"/>
</dbReference>
<evidence type="ECO:0000259" key="1">
    <source>
        <dbReference type="PROSITE" id="PS50106"/>
    </source>
</evidence>
<accession>A0AAD5M015</accession>
<dbReference type="Gene3D" id="2.30.42.10">
    <property type="match status" value="1"/>
</dbReference>
<feature type="domain" description="PDZ" evidence="1">
    <location>
        <begin position="158"/>
        <end position="242"/>
    </location>
</feature>
<protein>
    <recommendedName>
        <fullName evidence="1">PDZ domain-containing protein</fullName>
    </recommendedName>
</protein>
<keyword evidence="3" id="KW-1185">Reference proteome</keyword>
<organism evidence="2 3">
    <name type="scientific">Pythium insidiosum</name>
    <name type="common">Pythiosis disease agent</name>
    <dbReference type="NCBI Taxonomy" id="114742"/>
    <lineage>
        <taxon>Eukaryota</taxon>
        <taxon>Sar</taxon>
        <taxon>Stramenopiles</taxon>
        <taxon>Oomycota</taxon>
        <taxon>Peronosporomycetes</taxon>
        <taxon>Pythiales</taxon>
        <taxon>Pythiaceae</taxon>
        <taxon>Pythium</taxon>
    </lineage>
</organism>
<dbReference type="AlphaFoldDB" id="A0AAD5M015"/>
<dbReference type="PROSITE" id="PS50106">
    <property type="entry name" value="PDZ"/>
    <property type="match status" value="1"/>
</dbReference>